<accession>A0A840DDS6</accession>
<evidence type="ECO:0000256" key="1">
    <source>
        <dbReference type="SAM" id="Phobius"/>
    </source>
</evidence>
<dbReference type="AlphaFoldDB" id="A0A840DDS6"/>
<keyword evidence="1" id="KW-0472">Membrane</keyword>
<proteinExistence type="predicted"/>
<protein>
    <submittedName>
        <fullName evidence="2">Uncharacterized protein</fullName>
    </submittedName>
</protein>
<evidence type="ECO:0000313" key="2">
    <source>
        <dbReference type="EMBL" id="MBB4071601.1"/>
    </source>
</evidence>
<keyword evidence="1" id="KW-0812">Transmembrane</keyword>
<sequence length="66" mass="7266">MKHCDRASARYRRLLIAQHIVIWFLLASNIATWVLFAAAVNSFSVPYTSGFDSPVVATVAPIEGSE</sequence>
<comment type="caution">
    <text evidence="2">The sequence shown here is derived from an EMBL/GenBank/DDBJ whole genome shotgun (WGS) entry which is preliminary data.</text>
</comment>
<evidence type="ECO:0000313" key="3">
    <source>
        <dbReference type="Proteomes" id="UP000571183"/>
    </source>
</evidence>
<name>A0A840DDS6_9MICO</name>
<keyword evidence="3" id="KW-1185">Reference proteome</keyword>
<gene>
    <name evidence="2" type="ORF">F5897_000909</name>
</gene>
<feature type="transmembrane region" description="Helical" evidence="1">
    <location>
        <begin position="20"/>
        <end position="40"/>
    </location>
</feature>
<dbReference type="EMBL" id="JACIFD010000007">
    <property type="protein sequence ID" value="MBB4071601.1"/>
    <property type="molecule type" value="Genomic_DNA"/>
</dbReference>
<reference evidence="2" key="1">
    <citation type="submission" date="2020-08" db="EMBL/GenBank/DDBJ databases">
        <title>Sequencing the genomes of 1000 actinobacteria strains.</title>
        <authorList>
            <person name="Klenk H.-P."/>
        </authorList>
    </citation>
    <scope>NUCLEOTIDE SEQUENCE [LARGE SCALE GENOMIC DNA]</scope>
    <source>
        <strain evidence="2">DSM 27064</strain>
    </source>
</reference>
<keyword evidence="1" id="KW-1133">Transmembrane helix</keyword>
<dbReference type="Proteomes" id="UP000571183">
    <property type="component" value="Unassembled WGS sequence"/>
</dbReference>
<organism evidence="2 3">
    <name type="scientific">Canibacter oris</name>
    <dbReference type="NCBI Taxonomy" id="1365628"/>
    <lineage>
        <taxon>Bacteria</taxon>
        <taxon>Bacillati</taxon>
        <taxon>Actinomycetota</taxon>
        <taxon>Actinomycetes</taxon>
        <taxon>Micrococcales</taxon>
        <taxon>Microbacteriaceae</taxon>
        <taxon>Canibacter</taxon>
    </lineage>
</organism>